<dbReference type="EMBL" id="CP015820">
    <property type="protein sequence ID" value="AQT42722.1"/>
    <property type="molecule type" value="Genomic_DNA"/>
</dbReference>
<dbReference type="InterPro" id="IPR036259">
    <property type="entry name" value="MFS_trans_sf"/>
</dbReference>
<accession>A0A1U9MB39</accession>
<keyword evidence="1" id="KW-0812">Transmembrane</keyword>
<protein>
    <submittedName>
        <fullName evidence="2">Uncharacterized protein</fullName>
    </submittedName>
</protein>
<dbReference type="AlphaFoldDB" id="A0A1U9MB39"/>
<gene>
    <name evidence="2" type="ORF">BBC0178_012520</name>
</gene>
<evidence type="ECO:0000313" key="2">
    <source>
        <dbReference type="EMBL" id="AQT42722.1"/>
    </source>
</evidence>
<keyword evidence="1" id="KW-1133">Transmembrane helix</keyword>
<dbReference type="Proteomes" id="UP000189660">
    <property type="component" value="Chromosome"/>
</dbReference>
<name>A0A1U9MB39_9HYPH</name>
<proteinExistence type="predicted"/>
<feature type="transmembrane region" description="Helical" evidence="1">
    <location>
        <begin position="57"/>
        <end position="78"/>
    </location>
</feature>
<keyword evidence="3" id="KW-1185">Reference proteome</keyword>
<dbReference type="Gene3D" id="1.20.1250.20">
    <property type="entry name" value="MFS general substrate transporter like domains"/>
    <property type="match status" value="1"/>
</dbReference>
<dbReference type="KEGG" id="bapa:BBC0178_012520"/>
<keyword evidence="1" id="KW-0472">Membrane</keyword>
<sequence length="79" mass="8903">MPEEKIERSQIAFDHLYLKVIWHILPLIVLCYVVSYIDRVNVSFAKLEMSADLNISAAAYGFGAGIFFWGISCSSFLAI</sequence>
<evidence type="ECO:0000313" key="3">
    <source>
        <dbReference type="Proteomes" id="UP000189660"/>
    </source>
</evidence>
<feature type="transmembrane region" description="Helical" evidence="1">
    <location>
        <begin position="20"/>
        <end position="37"/>
    </location>
</feature>
<organism evidence="2 3">
    <name type="scientific">Bartonella apihabitans</name>
    <dbReference type="NCBI Taxonomy" id="2750929"/>
    <lineage>
        <taxon>Bacteria</taxon>
        <taxon>Pseudomonadati</taxon>
        <taxon>Pseudomonadota</taxon>
        <taxon>Alphaproteobacteria</taxon>
        <taxon>Hyphomicrobiales</taxon>
        <taxon>Bartonellaceae</taxon>
        <taxon>Bartonella</taxon>
    </lineage>
</organism>
<reference evidence="2 3" key="1">
    <citation type="submission" date="2016-11" db="EMBL/GenBank/DDBJ databases">
        <title>Comparative genomics of Bartonella apis.</title>
        <authorList>
            <person name="Engel P."/>
        </authorList>
    </citation>
    <scope>NUCLEOTIDE SEQUENCE [LARGE SCALE GENOMIC DNA]</scope>
    <source>
        <strain evidence="2 3">BBC0178</strain>
    </source>
</reference>
<evidence type="ECO:0000256" key="1">
    <source>
        <dbReference type="SAM" id="Phobius"/>
    </source>
</evidence>
<dbReference type="SUPFAM" id="SSF103473">
    <property type="entry name" value="MFS general substrate transporter"/>
    <property type="match status" value="1"/>
</dbReference>